<accession>A0A934MC77</accession>
<proteinExistence type="predicted"/>
<dbReference type="GO" id="GO:0030980">
    <property type="term" value="P:alpha-glucan catabolic process"/>
    <property type="evidence" value="ECO:0007669"/>
    <property type="project" value="TreeGrafter"/>
</dbReference>
<dbReference type="PANTHER" id="PTHR10357:SF216">
    <property type="entry name" value="MALTOOLIGOSYL TREHALOSE SYNTHASE-RELATED"/>
    <property type="match status" value="1"/>
</dbReference>
<dbReference type="InterPro" id="IPR017853">
    <property type="entry name" value="GH"/>
</dbReference>
<feature type="domain" description="Glycosyl hydrolase family 13 catalytic" evidence="1">
    <location>
        <begin position="11"/>
        <end position="401"/>
    </location>
</feature>
<dbReference type="PANTHER" id="PTHR10357">
    <property type="entry name" value="ALPHA-AMYLASE FAMILY MEMBER"/>
    <property type="match status" value="1"/>
</dbReference>
<dbReference type="CDD" id="cd11336">
    <property type="entry name" value="AmyAc_MTSase"/>
    <property type="match status" value="1"/>
</dbReference>
<dbReference type="Proteomes" id="UP000609531">
    <property type="component" value="Unassembled WGS sequence"/>
</dbReference>
<evidence type="ECO:0000313" key="2">
    <source>
        <dbReference type="EMBL" id="MBJ3774972.1"/>
    </source>
</evidence>
<dbReference type="SUPFAM" id="SSF51445">
    <property type="entry name" value="(Trans)glycosidases"/>
    <property type="match status" value="1"/>
</dbReference>
<dbReference type="Gene3D" id="1.10.10.470">
    <property type="entry name" value="Maltooligosyl trehalose synthase, domain 4"/>
    <property type="match status" value="1"/>
</dbReference>
<dbReference type="InterPro" id="IPR012767">
    <property type="entry name" value="Trehalose_TreY"/>
</dbReference>
<gene>
    <name evidence="2" type="primary">treY</name>
    <name evidence="2" type="ORF">JCR33_04690</name>
</gene>
<dbReference type="SMART" id="SM00642">
    <property type="entry name" value="Aamy"/>
    <property type="match status" value="1"/>
</dbReference>
<keyword evidence="3" id="KW-1185">Reference proteome</keyword>
<reference evidence="2" key="1">
    <citation type="submission" date="2020-12" db="EMBL/GenBank/DDBJ databases">
        <title>Bacterial taxonomy.</title>
        <authorList>
            <person name="Pan X."/>
        </authorList>
    </citation>
    <scope>NUCLEOTIDE SEQUENCE</scope>
    <source>
        <strain evidence="2">B2012</strain>
    </source>
</reference>
<dbReference type="GO" id="GO:0047470">
    <property type="term" value="F:(1,4)-alpha-D-glucan 1-alpha-D-glucosylmutase activity"/>
    <property type="evidence" value="ECO:0007669"/>
    <property type="project" value="TreeGrafter"/>
</dbReference>
<evidence type="ECO:0000313" key="3">
    <source>
        <dbReference type="Proteomes" id="UP000609531"/>
    </source>
</evidence>
<sequence length="791" mass="85961">MRIGATYRLQFRNGVGFAEAAAIVPHLAAAGITHLYASPIFAATTGSTHGYDVVDHNALDPCLGGEAGFDRLADALAAAGMGLILDIVPNHMAASTENPWWRDVLTYGEASAYARHFDIDWSAGKLILPILGEPYDVALAQGDIVRSERADWGPVLRVPGMDLPLAPGTETIADLHECHEAQHYRLAHWRLGRDGLTYRRFFEITGLVGVRVEDEAVFDDVHRLLARLVAEGRVQGVRVDHVDGLADPAGYLERLSERLGVPVFVEKILESDETLRPWPVEGTTGYEFIAAMAALFTDADGLERLTEDYGAFASNDIEALTREAKREIITRNLAGELERLTSLALTLFADDPRTRDYGPVTVREGLVALMLGMPVYRTYLVVDAPTEADREVLEAAVASAEAEPLEDRRVLEDLVALLLAPPEGEAAAEFTTRLQQTSGPLMAKAVEDTVFFRHHRLIALNEVGGELSPRLGEERYLEVAQDGGLAATQTHDTKRGEDARARLYALSDPAAVAMWERVWPMLSGELPERWRWAFGQMLFASAPLGCDPAFADRFREAVLKTVREAKEETSWTRADPVFEEEVAAAAEAMATSLDRLAPLADVHRAGAVVGLSQALLKTTARPAADIYQGTFGWDFSMVDPDNRRPVDFAAEASLCESARASESDSLRDGWADGRIKARILLEGLAARRARPELFARGSLAPLPLTGSDADAFAAFWREDAADALLIVVPIRPLRLLGSANSLTLRPDAVAELAAEISRPLRLPLTGGGLAAGHALLGEALQAMPVLLGTSW</sequence>
<dbReference type="RefSeq" id="WP_198880872.1">
    <property type="nucleotide sequence ID" value="NZ_JAEKJA010000003.1"/>
</dbReference>
<dbReference type="Gene3D" id="3.30.1590.10">
    <property type="entry name" value="Maltooligosyl trehalose synthase, domain 2"/>
    <property type="match status" value="1"/>
</dbReference>
<evidence type="ECO:0000259" key="1">
    <source>
        <dbReference type="SMART" id="SM00642"/>
    </source>
</evidence>
<dbReference type="Gene3D" id="3.20.20.80">
    <property type="entry name" value="Glycosidases"/>
    <property type="match status" value="1"/>
</dbReference>
<dbReference type="GO" id="GO:0005992">
    <property type="term" value="P:trehalose biosynthetic process"/>
    <property type="evidence" value="ECO:0007669"/>
    <property type="project" value="TreeGrafter"/>
</dbReference>
<dbReference type="Gene3D" id="1.10.150.200">
    <property type="entry name" value="Maltooligosyl trehalose synthase, domain 3"/>
    <property type="match status" value="1"/>
</dbReference>
<dbReference type="EMBL" id="JAEKJA010000003">
    <property type="protein sequence ID" value="MBJ3774972.1"/>
    <property type="molecule type" value="Genomic_DNA"/>
</dbReference>
<comment type="caution">
    <text evidence="2">The sequence shown here is derived from an EMBL/GenBank/DDBJ whole genome shotgun (WGS) entry which is preliminary data.</text>
</comment>
<organism evidence="2 3">
    <name type="scientific">Acuticoccus mangrovi</name>
    <dbReference type="NCBI Taxonomy" id="2796142"/>
    <lineage>
        <taxon>Bacteria</taxon>
        <taxon>Pseudomonadati</taxon>
        <taxon>Pseudomonadota</taxon>
        <taxon>Alphaproteobacteria</taxon>
        <taxon>Hyphomicrobiales</taxon>
        <taxon>Amorphaceae</taxon>
        <taxon>Acuticoccus</taxon>
    </lineage>
</organism>
<dbReference type="Pfam" id="PF00128">
    <property type="entry name" value="Alpha-amylase"/>
    <property type="match status" value="1"/>
</dbReference>
<dbReference type="InterPro" id="IPR006047">
    <property type="entry name" value="GH13_cat_dom"/>
</dbReference>
<name>A0A934MC77_9HYPH</name>
<dbReference type="InterPro" id="IPR013797">
    <property type="entry name" value="Maltooligo_trehalose_synth_4"/>
</dbReference>
<protein>
    <submittedName>
        <fullName evidence="2">Malto-oligosyltrehalose synthase</fullName>
    </submittedName>
</protein>
<dbReference type="AlphaFoldDB" id="A0A934MC77"/>
<dbReference type="NCBIfam" id="TIGR02401">
    <property type="entry name" value="trehalose_TreY"/>
    <property type="match status" value="1"/>
</dbReference>